<feature type="chain" id="PRO_5018032580" evidence="3">
    <location>
        <begin position="18"/>
        <end position="234"/>
    </location>
</feature>
<dbReference type="Proteomes" id="UP000276834">
    <property type="component" value="Unassembled WGS sequence"/>
</dbReference>
<keyword evidence="1" id="KW-0175">Coiled coil</keyword>
<dbReference type="OrthoDB" id="5829916at2759"/>
<dbReference type="PANTHER" id="PTHR15191:SF12">
    <property type="entry name" value="PSI DOMAIN-CONTAINING PROTEIN"/>
    <property type="match status" value="1"/>
</dbReference>
<name>A0A3L8SZ63_CHLGU</name>
<accession>A0A3L8SZ63</accession>
<dbReference type="AlphaFoldDB" id="A0A3L8SZ63"/>
<dbReference type="GO" id="GO:0006606">
    <property type="term" value="P:protein import into nucleus"/>
    <property type="evidence" value="ECO:0007669"/>
    <property type="project" value="TreeGrafter"/>
</dbReference>
<keyword evidence="3" id="KW-0732">Signal</keyword>
<gene>
    <name evidence="4" type="ORF">DV515_00001508</name>
</gene>
<protein>
    <submittedName>
        <fullName evidence="4">Uncharacterized protein</fullName>
    </submittedName>
</protein>
<dbReference type="PANTHER" id="PTHR15191">
    <property type="entry name" value="PROTEIN CBG20567"/>
    <property type="match status" value="1"/>
</dbReference>
<feature type="compositionally biased region" description="Basic and acidic residues" evidence="2">
    <location>
        <begin position="126"/>
        <end position="143"/>
    </location>
</feature>
<dbReference type="EMBL" id="QUSF01000003">
    <property type="protein sequence ID" value="RLW11634.1"/>
    <property type="molecule type" value="Genomic_DNA"/>
</dbReference>
<feature type="coiled-coil region" evidence="1">
    <location>
        <begin position="27"/>
        <end position="59"/>
    </location>
</feature>
<evidence type="ECO:0000313" key="4">
    <source>
        <dbReference type="EMBL" id="RLW11634.1"/>
    </source>
</evidence>
<dbReference type="GO" id="GO:0005737">
    <property type="term" value="C:cytoplasm"/>
    <property type="evidence" value="ECO:0007669"/>
    <property type="project" value="TreeGrafter"/>
</dbReference>
<evidence type="ECO:0000256" key="3">
    <source>
        <dbReference type="SAM" id="SignalP"/>
    </source>
</evidence>
<feature type="region of interest" description="Disordered" evidence="2">
    <location>
        <begin position="86"/>
        <end position="143"/>
    </location>
</feature>
<sequence>MAVVAGLILVSITVCCCYCCYCRRPSRSRLEEEEEQLARKREERRLQSLQRKHERKLKHDEIRKKYGVSTKAFIILGVSFPSTLSTKGTEGIQHNKRKVGKQHNRPESCISVHNTASSTQNSGSKQEQRGRKTLRRNDEERGTGQRLNLSSFLGHGSWYGYVAFISVAKQEGAHGIYMAPSCHGCISGQAGEEIARSGLPSDAIPCAEWTPDSLLSGKAFPFFTTHQQGSDAVD</sequence>
<organism evidence="4 5">
    <name type="scientific">Chloebia gouldiae</name>
    <name type="common">Gouldian finch</name>
    <name type="synonym">Erythrura gouldiae</name>
    <dbReference type="NCBI Taxonomy" id="44316"/>
    <lineage>
        <taxon>Eukaryota</taxon>
        <taxon>Metazoa</taxon>
        <taxon>Chordata</taxon>
        <taxon>Craniata</taxon>
        <taxon>Vertebrata</taxon>
        <taxon>Euteleostomi</taxon>
        <taxon>Archelosauria</taxon>
        <taxon>Archosauria</taxon>
        <taxon>Dinosauria</taxon>
        <taxon>Saurischia</taxon>
        <taxon>Theropoda</taxon>
        <taxon>Coelurosauria</taxon>
        <taxon>Aves</taxon>
        <taxon>Neognathae</taxon>
        <taxon>Neoaves</taxon>
        <taxon>Telluraves</taxon>
        <taxon>Australaves</taxon>
        <taxon>Passeriformes</taxon>
        <taxon>Passeroidea</taxon>
        <taxon>Passeridae</taxon>
        <taxon>Chloebia</taxon>
    </lineage>
</organism>
<evidence type="ECO:0000313" key="5">
    <source>
        <dbReference type="Proteomes" id="UP000276834"/>
    </source>
</evidence>
<dbReference type="InterPro" id="IPR052304">
    <property type="entry name" value="PTTG1IP"/>
</dbReference>
<reference evidence="4 5" key="1">
    <citation type="journal article" date="2018" name="Proc. R. Soc. B">
        <title>A non-coding region near Follistatin controls head colour polymorphism in the Gouldian finch.</title>
        <authorList>
            <person name="Toomey M.B."/>
            <person name="Marques C.I."/>
            <person name="Andrade P."/>
            <person name="Araujo P.M."/>
            <person name="Sabatino S."/>
            <person name="Gazda M.A."/>
            <person name="Afonso S."/>
            <person name="Lopes R.J."/>
            <person name="Corbo J.C."/>
            <person name="Carneiro M."/>
        </authorList>
    </citation>
    <scope>NUCLEOTIDE SEQUENCE [LARGE SCALE GENOMIC DNA]</scope>
    <source>
        <strain evidence="4">Red01</strain>
        <tissue evidence="4">Muscle</tissue>
    </source>
</reference>
<dbReference type="GO" id="GO:0005634">
    <property type="term" value="C:nucleus"/>
    <property type="evidence" value="ECO:0007669"/>
    <property type="project" value="TreeGrafter"/>
</dbReference>
<proteinExistence type="predicted"/>
<feature type="non-terminal residue" evidence="4">
    <location>
        <position position="234"/>
    </location>
</feature>
<evidence type="ECO:0000256" key="2">
    <source>
        <dbReference type="SAM" id="MobiDB-lite"/>
    </source>
</evidence>
<keyword evidence="5" id="KW-1185">Reference proteome</keyword>
<feature type="signal peptide" evidence="3">
    <location>
        <begin position="1"/>
        <end position="17"/>
    </location>
</feature>
<comment type="caution">
    <text evidence="4">The sequence shown here is derived from an EMBL/GenBank/DDBJ whole genome shotgun (WGS) entry which is preliminary data.</text>
</comment>
<feature type="compositionally biased region" description="Polar residues" evidence="2">
    <location>
        <begin position="111"/>
        <end position="125"/>
    </location>
</feature>
<feature type="compositionally biased region" description="Basic residues" evidence="2">
    <location>
        <begin position="94"/>
        <end position="103"/>
    </location>
</feature>
<evidence type="ECO:0000256" key="1">
    <source>
        <dbReference type="SAM" id="Coils"/>
    </source>
</evidence>